<organism evidence="10 11">
    <name type="scientific">Futiania mangrovi</name>
    <dbReference type="NCBI Taxonomy" id="2959716"/>
    <lineage>
        <taxon>Bacteria</taxon>
        <taxon>Pseudomonadati</taxon>
        <taxon>Pseudomonadota</taxon>
        <taxon>Alphaproteobacteria</taxon>
        <taxon>Futianiales</taxon>
        <taxon>Futianiaceae</taxon>
        <taxon>Futiania</taxon>
    </lineage>
</organism>
<name>A0A9J6PF28_9PROT</name>
<feature type="transmembrane region" description="Helical" evidence="7">
    <location>
        <begin position="38"/>
        <end position="57"/>
    </location>
</feature>
<evidence type="ECO:0000256" key="3">
    <source>
        <dbReference type="ARBA" id="ARBA00022475"/>
    </source>
</evidence>
<evidence type="ECO:0000256" key="7">
    <source>
        <dbReference type="SAM" id="Phobius"/>
    </source>
</evidence>
<dbReference type="InterPro" id="IPR049177">
    <property type="entry name" value="MgtC_SapB_SrpB_YhiD_N"/>
</dbReference>
<keyword evidence="3" id="KW-1003">Cell membrane</keyword>
<evidence type="ECO:0000256" key="5">
    <source>
        <dbReference type="ARBA" id="ARBA00022989"/>
    </source>
</evidence>
<keyword evidence="4 7" id="KW-0812">Transmembrane</keyword>
<evidence type="ECO:0000259" key="9">
    <source>
        <dbReference type="Pfam" id="PF13194"/>
    </source>
</evidence>
<dbReference type="GO" id="GO:0005886">
    <property type="term" value="C:plasma membrane"/>
    <property type="evidence" value="ECO:0007669"/>
    <property type="project" value="UniProtKB-SubCell"/>
</dbReference>
<dbReference type="AlphaFoldDB" id="A0A9J6PF28"/>
<dbReference type="PANTHER" id="PTHR39084">
    <property type="entry name" value="MEMBRANE PROTEIN-RELATED"/>
    <property type="match status" value="1"/>
</dbReference>
<evidence type="ECO:0000256" key="2">
    <source>
        <dbReference type="ARBA" id="ARBA00009298"/>
    </source>
</evidence>
<feature type="transmembrane region" description="Helical" evidence="7">
    <location>
        <begin position="267"/>
        <end position="288"/>
    </location>
</feature>
<accession>A0A9J6PF28</accession>
<dbReference type="PANTHER" id="PTHR39084:SF1">
    <property type="entry name" value="DUF4010 DOMAIN-CONTAINING PROTEIN"/>
    <property type="match status" value="1"/>
</dbReference>
<evidence type="ECO:0000313" key="11">
    <source>
        <dbReference type="Proteomes" id="UP001055804"/>
    </source>
</evidence>
<evidence type="ECO:0000256" key="6">
    <source>
        <dbReference type="ARBA" id="ARBA00023136"/>
    </source>
</evidence>
<protein>
    <submittedName>
        <fullName evidence="10">DUF4010 domain-containing protein</fullName>
    </submittedName>
</protein>
<feature type="transmembrane region" description="Helical" evidence="7">
    <location>
        <begin position="88"/>
        <end position="109"/>
    </location>
</feature>
<dbReference type="Pfam" id="PF13194">
    <property type="entry name" value="DUF4010"/>
    <property type="match status" value="1"/>
</dbReference>
<dbReference type="InterPro" id="IPR003416">
    <property type="entry name" value="MgtC/SapB/SrpB/YhiD_fam"/>
</dbReference>
<feature type="transmembrane region" description="Helical" evidence="7">
    <location>
        <begin position="63"/>
        <end position="81"/>
    </location>
</feature>
<keyword evidence="6 7" id="KW-0472">Membrane</keyword>
<reference evidence="10" key="1">
    <citation type="submission" date="2022-06" db="EMBL/GenBank/DDBJ databases">
        <title>Isolation and Genomics of Futiania mangrovii gen. nov., sp. nov., a Rare and Metabolically-versatile member in the Class Alphaproteobacteria.</title>
        <authorList>
            <person name="Liu L."/>
            <person name="Huang W.-C."/>
            <person name="Pan J."/>
            <person name="Li J."/>
            <person name="Huang Y."/>
            <person name="Du H."/>
            <person name="Liu Y."/>
            <person name="Li M."/>
        </authorList>
    </citation>
    <scope>NUCLEOTIDE SEQUENCE</scope>
    <source>
        <strain evidence="10">FT118</strain>
    </source>
</reference>
<dbReference type="Proteomes" id="UP001055804">
    <property type="component" value="Unassembled WGS sequence"/>
</dbReference>
<feature type="transmembrane region" description="Helical" evidence="7">
    <location>
        <begin position="145"/>
        <end position="163"/>
    </location>
</feature>
<dbReference type="InterPro" id="IPR025105">
    <property type="entry name" value="DUF4010"/>
</dbReference>
<feature type="transmembrane region" description="Helical" evidence="7">
    <location>
        <begin position="237"/>
        <end position="260"/>
    </location>
</feature>
<feature type="transmembrane region" description="Helical" evidence="7">
    <location>
        <begin position="365"/>
        <end position="384"/>
    </location>
</feature>
<evidence type="ECO:0000256" key="1">
    <source>
        <dbReference type="ARBA" id="ARBA00004651"/>
    </source>
</evidence>
<comment type="subcellular location">
    <subcellularLocation>
        <location evidence="1">Cell membrane</location>
        <topology evidence="1">Multi-pass membrane protein</topology>
    </subcellularLocation>
</comment>
<dbReference type="Pfam" id="PF02308">
    <property type="entry name" value="MgtC"/>
    <property type="match status" value="1"/>
</dbReference>
<dbReference type="PRINTS" id="PR01837">
    <property type="entry name" value="MGTCSAPBPROT"/>
</dbReference>
<feature type="transmembrane region" description="Helical" evidence="7">
    <location>
        <begin position="6"/>
        <end position="26"/>
    </location>
</feature>
<feature type="transmembrane region" description="Helical" evidence="7">
    <location>
        <begin position="178"/>
        <end position="196"/>
    </location>
</feature>
<dbReference type="RefSeq" id="WP_269331174.1">
    <property type="nucleotide sequence ID" value="NZ_JAMZFT010000001.1"/>
</dbReference>
<feature type="transmembrane region" description="Helical" evidence="7">
    <location>
        <begin position="396"/>
        <end position="418"/>
    </location>
</feature>
<keyword evidence="11" id="KW-1185">Reference proteome</keyword>
<feature type="domain" description="DUF4010" evidence="9">
    <location>
        <begin position="183"/>
        <end position="386"/>
    </location>
</feature>
<gene>
    <name evidence="10" type="ORF">NJQ99_02265</name>
</gene>
<feature type="transmembrane region" description="Helical" evidence="7">
    <location>
        <begin position="203"/>
        <end position="225"/>
    </location>
</feature>
<comment type="similarity">
    <text evidence="2">Belongs to the MgtC/SapB family.</text>
</comment>
<sequence length="419" mass="42460">MDVIQIFERLGLALAIGLLIGIERGWQSRSEASGDRTAGLRTFALIGLLGGALGAAARWSDMMLAAAGFLAVTAVVAVYRYRETAREGTFGVTTVVAAMLTYGLGVYAAVGNMQAAAAAGVMAAGLLAMKQSLHGFLSRVTWPELRAALLLAAMSLILLPILPDRGMGPYGAINPREVWLLTILIALVSSAGYVAVRVAGTRAGVPLGGLAGGLVSSTAASLSFARMGREAGGPAPLFAGAVVLSGGVMFVRLWIVVSLVRADLAPVLAAPLIAATLVSVGIGAFMVHAHREAEVGALDLKSPFELGFALKFGGLLALVSLLARAAEAEIGAAGLYVLALVSGLADVDAVSLSAARSTELDAHEVGLAILIAAVANTVAKAVLVRGAGTPEIFWRVAGAWALALAAGTGAYAAAWGLAV</sequence>
<proteinExistence type="inferred from homology"/>
<evidence type="ECO:0000259" key="8">
    <source>
        <dbReference type="Pfam" id="PF02308"/>
    </source>
</evidence>
<evidence type="ECO:0000256" key="4">
    <source>
        <dbReference type="ARBA" id="ARBA00022692"/>
    </source>
</evidence>
<feature type="transmembrane region" description="Helical" evidence="7">
    <location>
        <begin position="333"/>
        <end position="353"/>
    </location>
</feature>
<feature type="transmembrane region" description="Helical" evidence="7">
    <location>
        <begin position="308"/>
        <end position="326"/>
    </location>
</feature>
<comment type="caution">
    <text evidence="10">The sequence shown here is derived from an EMBL/GenBank/DDBJ whole genome shotgun (WGS) entry which is preliminary data.</text>
</comment>
<evidence type="ECO:0000313" key="10">
    <source>
        <dbReference type="EMBL" id="MCP1335223.1"/>
    </source>
</evidence>
<keyword evidence="5 7" id="KW-1133">Transmembrane helix</keyword>
<feature type="domain" description="MgtC/SapB/SrpB/YhiD N-terminal" evidence="8">
    <location>
        <begin position="10"/>
        <end position="135"/>
    </location>
</feature>
<feature type="transmembrane region" description="Helical" evidence="7">
    <location>
        <begin position="115"/>
        <end position="133"/>
    </location>
</feature>
<dbReference type="EMBL" id="JAMZFT010000001">
    <property type="protein sequence ID" value="MCP1335223.1"/>
    <property type="molecule type" value="Genomic_DNA"/>
</dbReference>